<proteinExistence type="predicted"/>
<gene>
    <name evidence="1" type="ORF">HZU44_02930</name>
</gene>
<organism evidence="1">
    <name type="scientific">Micromonospora carbonacea</name>
    <dbReference type="NCBI Taxonomy" id="47853"/>
    <lineage>
        <taxon>Bacteria</taxon>
        <taxon>Bacillati</taxon>
        <taxon>Actinomycetota</taxon>
        <taxon>Actinomycetes</taxon>
        <taxon>Micromonosporales</taxon>
        <taxon>Micromonosporaceae</taxon>
        <taxon>Micromonospora</taxon>
    </lineage>
</organism>
<dbReference type="AlphaFoldDB" id="A0A7D6CF51"/>
<protein>
    <submittedName>
        <fullName evidence="1">Uncharacterized protein</fullName>
    </submittedName>
</protein>
<dbReference type="EMBL" id="CP058905">
    <property type="protein sequence ID" value="QLJ99148.1"/>
    <property type="molecule type" value="Genomic_DNA"/>
</dbReference>
<sequence length="63" mass="7030">MVLGQRRAGRSMSALAAGVMMCRLVARCRWNRNGSGVLQSLSWASNLLTSPIGRPSRVWRRMI</sequence>
<name>A0A7D6CF51_9ACTN</name>
<reference evidence="1" key="1">
    <citation type="submission" date="2020-08" db="EMBL/GenBank/DDBJ databases">
        <title>A bifunctional nitrone conjugated secondary metabolite targeting the ribosome.</title>
        <authorList>
            <person name="Limbrick E.M."/>
            <person name="Graf M."/>
            <person name="Derewacz D.K."/>
            <person name="Nguyen F."/>
            <person name="Spraggins J.M."/>
            <person name="Wieland M."/>
            <person name="Ynigez-Gutierrez A.E."/>
            <person name="Reisman B.J."/>
            <person name="Zinshteyn B."/>
            <person name="McCulloch K."/>
            <person name="Iverson T.M."/>
            <person name="Green R."/>
            <person name="Wilson D.N."/>
            <person name="Bachmann B.O."/>
        </authorList>
    </citation>
    <scope>NUCLEOTIDE SEQUENCE</scope>
    <source>
        <strain evidence="1">Africana</strain>
    </source>
</reference>
<accession>A0A7D6CF51</accession>
<evidence type="ECO:0000313" key="1">
    <source>
        <dbReference type="EMBL" id="QLJ99148.1"/>
    </source>
</evidence>